<evidence type="ECO:0000256" key="1">
    <source>
        <dbReference type="SAM" id="MobiDB-lite"/>
    </source>
</evidence>
<accession>A0A438DQR1</accession>
<protein>
    <submittedName>
        <fullName evidence="2">Uncharacterized protein</fullName>
    </submittedName>
</protein>
<sequence length="156" mass="17749">MGKRICFSVRTLKWFKKWVEGILQAEPFPRLINVGKERRGHLVEWVVKKSSWAPKKRITEAKVSKEAIELDDIEQGKVQVSETLKPTTILLAKKGKSNAERAKIEEESTRLRIKLEQVKTDLISDIPSVLSNDEVELNVEASLPNNEDAQDKSAQD</sequence>
<dbReference type="AlphaFoldDB" id="A0A438DQR1"/>
<proteinExistence type="predicted"/>
<reference evidence="2 4" key="1">
    <citation type="journal article" date="2018" name="PLoS Genet.">
        <title>Population sequencing reveals clonal diversity and ancestral inbreeding in the grapevine cultivar Chardonnay.</title>
        <authorList>
            <person name="Roach M.J."/>
            <person name="Johnson D.L."/>
            <person name="Bohlmann J."/>
            <person name="van Vuuren H.J."/>
            <person name="Jones S.J."/>
            <person name="Pretorius I.S."/>
            <person name="Schmidt S.A."/>
            <person name="Borneman A.R."/>
        </authorList>
    </citation>
    <scope>NUCLEOTIDE SEQUENCE [LARGE SCALE GENOMIC DNA]</scope>
    <source>
        <strain evidence="4">cv. Chardonnay</strain>
        <strain evidence="2">I10V1</strain>
        <tissue evidence="2">Leaf</tissue>
    </source>
</reference>
<dbReference type="EMBL" id="QGNW01000113">
    <property type="protein sequence ID" value="RVW95537.1"/>
    <property type="molecule type" value="Genomic_DNA"/>
</dbReference>
<dbReference type="EMBL" id="QGNW01001526">
    <property type="protein sequence ID" value="RVW37760.1"/>
    <property type="molecule type" value="Genomic_DNA"/>
</dbReference>
<feature type="region of interest" description="Disordered" evidence="1">
    <location>
        <begin position="137"/>
        <end position="156"/>
    </location>
</feature>
<comment type="caution">
    <text evidence="2">The sequence shown here is derived from an EMBL/GenBank/DDBJ whole genome shotgun (WGS) entry which is preliminary data.</text>
</comment>
<gene>
    <name evidence="3" type="ORF">CK203_039136</name>
    <name evidence="2" type="ORF">CK203_100844</name>
</gene>
<organism evidence="2 4">
    <name type="scientific">Vitis vinifera</name>
    <name type="common">Grape</name>
    <dbReference type="NCBI Taxonomy" id="29760"/>
    <lineage>
        <taxon>Eukaryota</taxon>
        <taxon>Viridiplantae</taxon>
        <taxon>Streptophyta</taxon>
        <taxon>Embryophyta</taxon>
        <taxon>Tracheophyta</taxon>
        <taxon>Spermatophyta</taxon>
        <taxon>Magnoliopsida</taxon>
        <taxon>eudicotyledons</taxon>
        <taxon>Gunneridae</taxon>
        <taxon>Pentapetalae</taxon>
        <taxon>rosids</taxon>
        <taxon>Vitales</taxon>
        <taxon>Vitaceae</taxon>
        <taxon>Viteae</taxon>
        <taxon>Vitis</taxon>
    </lineage>
</organism>
<name>A0A438DQR1_VITVI</name>
<dbReference type="Proteomes" id="UP000288805">
    <property type="component" value="Unassembled WGS sequence"/>
</dbReference>
<evidence type="ECO:0000313" key="2">
    <source>
        <dbReference type="EMBL" id="RVW37760.1"/>
    </source>
</evidence>
<evidence type="ECO:0000313" key="3">
    <source>
        <dbReference type="EMBL" id="RVW95537.1"/>
    </source>
</evidence>
<evidence type="ECO:0000313" key="4">
    <source>
        <dbReference type="Proteomes" id="UP000288805"/>
    </source>
</evidence>